<feature type="compositionally biased region" description="Basic and acidic residues" evidence="1">
    <location>
        <begin position="55"/>
        <end position="64"/>
    </location>
</feature>
<feature type="region of interest" description="Disordered" evidence="1">
    <location>
        <begin position="1"/>
        <end position="72"/>
    </location>
</feature>
<proteinExistence type="predicted"/>
<reference evidence="2" key="1">
    <citation type="journal article" date="2014" name="Int. J. Syst. Evol. Microbiol.">
        <title>Complete genome sequence of Corynebacterium casei LMG S-19264T (=DSM 44701T), isolated from a smear-ripened cheese.</title>
        <authorList>
            <consortium name="US DOE Joint Genome Institute (JGI-PGF)"/>
            <person name="Walter F."/>
            <person name="Albersmeier A."/>
            <person name="Kalinowski J."/>
            <person name="Ruckert C."/>
        </authorList>
    </citation>
    <scope>NUCLEOTIDE SEQUENCE</scope>
    <source>
        <strain evidence="2">JCM 1480</strain>
    </source>
</reference>
<protein>
    <submittedName>
        <fullName evidence="2">Uncharacterized protein</fullName>
    </submittedName>
</protein>
<evidence type="ECO:0000313" key="3">
    <source>
        <dbReference type="Proteomes" id="UP000648535"/>
    </source>
</evidence>
<dbReference type="EMBL" id="BMOI01000017">
    <property type="protein sequence ID" value="GGL10823.1"/>
    <property type="molecule type" value="Genomic_DNA"/>
</dbReference>
<accession>A0A8H9L1H2</accession>
<reference evidence="2" key="2">
    <citation type="submission" date="2020-09" db="EMBL/GenBank/DDBJ databases">
        <authorList>
            <person name="Sun Q."/>
            <person name="Ohkuma M."/>
        </authorList>
    </citation>
    <scope>NUCLEOTIDE SEQUENCE</scope>
    <source>
        <strain evidence="2">JCM 1480</strain>
    </source>
</reference>
<dbReference type="Proteomes" id="UP000648535">
    <property type="component" value="Unassembled WGS sequence"/>
</dbReference>
<organism evidence="2 3">
    <name type="scientific">Curtobacterium luteum</name>
    <dbReference type="NCBI Taxonomy" id="33881"/>
    <lineage>
        <taxon>Bacteria</taxon>
        <taxon>Bacillati</taxon>
        <taxon>Actinomycetota</taxon>
        <taxon>Actinomycetes</taxon>
        <taxon>Micrococcales</taxon>
        <taxon>Microbacteriaceae</taxon>
        <taxon>Curtobacterium</taxon>
    </lineage>
</organism>
<evidence type="ECO:0000256" key="1">
    <source>
        <dbReference type="SAM" id="MobiDB-lite"/>
    </source>
</evidence>
<evidence type="ECO:0000313" key="2">
    <source>
        <dbReference type="EMBL" id="GGL10823.1"/>
    </source>
</evidence>
<sequence length="88" mass="9755">MGEQPRCEVTERSEPFEDRGLPVDGVVTAGERPDDHGPVVVVRERRPRVLTAGQRPDEPQRSAEEDAPGVDGPVVHQWSVLSVFVTER</sequence>
<gene>
    <name evidence="2" type="ORF">GCM10009769_31080</name>
</gene>
<dbReference type="AlphaFoldDB" id="A0A8H9L1H2"/>
<comment type="caution">
    <text evidence="2">The sequence shown here is derived from an EMBL/GenBank/DDBJ whole genome shotgun (WGS) entry which is preliminary data.</text>
</comment>
<name>A0A8H9L1H2_9MICO</name>
<feature type="compositionally biased region" description="Basic and acidic residues" evidence="1">
    <location>
        <begin position="1"/>
        <end position="21"/>
    </location>
</feature>